<feature type="region of interest" description="Disordered" evidence="2">
    <location>
        <begin position="64"/>
        <end position="83"/>
    </location>
</feature>
<sequence>MPPARNKFAVGHFMRTKKQLKNSLAEEKAKLSLEIKNSQQQIHRLKIKATAITETKQDLQCKVPSNANTKSSTANGMRTRSPTTLEIDEMAPVTLKRRRTETFDMALMVHVGQKAIQNQHLMVYMTHCQKGAKQVP</sequence>
<name>A0A6S7GC87_PARCT</name>
<evidence type="ECO:0000313" key="3">
    <source>
        <dbReference type="EMBL" id="CAB3982881.1"/>
    </source>
</evidence>
<proteinExistence type="predicted"/>
<gene>
    <name evidence="3" type="ORF">PACLA_8A023888</name>
</gene>
<evidence type="ECO:0000256" key="2">
    <source>
        <dbReference type="SAM" id="MobiDB-lite"/>
    </source>
</evidence>
<protein>
    <submittedName>
        <fullName evidence="3">Uncharacterized protein</fullName>
    </submittedName>
</protein>
<evidence type="ECO:0000313" key="4">
    <source>
        <dbReference type="Proteomes" id="UP001152795"/>
    </source>
</evidence>
<comment type="caution">
    <text evidence="3">The sequence shown here is derived from an EMBL/GenBank/DDBJ whole genome shotgun (WGS) entry which is preliminary data.</text>
</comment>
<keyword evidence="4" id="KW-1185">Reference proteome</keyword>
<dbReference type="AlphaFoldDB" id="A0A6S7GC87"/>
<reference evidence="3" key="1">
    <citation type="submission" date="2020-04" db="EMBL/GenBank/DDBJ databases">
        <authorList>
            <person name="Alioto T."/>
            <person name="Alioto T."/>
            <person name="Gomez Garrido J."/>
        </authorList>
    </citation>
    <scope>NUCLEOTIDE SEQUENCE</scope>
    <source>
        <strain evidence="3">A484AB</strain>
    </source>
</reference>
<evidence type="ECO:0000256" key="1">
    <source>
        <dbReference type="SAM" id="Coils"/>
    </source>
</evidence>
<keyword evidence="1" id="KW-0175">Coiled coil</keyword>
<dbReference type="EMBL" id="CACRXK020000549">
    <property type="protein sequence ID" value="CAB3982881.1"/>
    <property type="molecule type" value="Genomic_DNA"/>
</dbReference>
<dbReference type="OrthoDB" id="5978874at2759"/>
<accession>A0A6S7GC87</accession>
<feature type="coiled-coil region" evidence="1">
    <location>
        <begin position="17"/>
        <end position="48"/>
    </location>
</feature>
<dbReference type="Proteomes" id="UP001152795">
    <property type="component" value="Unassembled WGS sequence"/>
</dbReference>
<organism evidence="3 4">
    <name type="scientific">Paramuricea clavata</name>
    <name type="common">Red gorgonian</name>
    <name type="synonym">Violescent sea-whip</name>
    <dbReference type="NCBI Taxonomy" id="317549"/>
    <lineage>
        <taxon>Eukaryota</taxon>
        <taxon>Metazoa</taxon>
        <taxon>Cnidaria</taxon>
        <taxon>Anthozoa</taxon>
        <taxon>Octocorallia</taxon>
        <taxon>Malacalcyonacea</taxon>
        <taxon>Plexauridae</taxon>
        <taxon>Paramuricea</taxon>
    </lineage>
</organism>